<sequence length="318" mass="32451">MSMITLEVSLLSGKTATVQAGLDETVETLTQRAQIALGVGKGRLLDSSGVVLDGCVETKSSRIQNGDSLTFHVTGVRMQSTAFAFAALLGDGSVVTWGDACCGGDSSAVQGQLKNVQQIQASECAFAAILGDGSVVTWGLAGWGGDSSAVQGQLKNVQQIQASVGAFAAIVGDGSVVTWGNAASGGDSSSVQALLQNVQQIQASASAFAAILGDGTVVTWGNAASGGDSSAVQRHLQHVQHIQASDGAFAATLGDGSVVTWGHPCRGGDSSAVQGPDEDWSMGPGSCEMPQLTDRPRWQHVRAYRLESATSAPPASRF</sequence>
<gene>
    <name evidence="1" type="ORF">AK812_SmicGene17620</name>
</gene>
<organism evidence="1 2">
    <name type="scientific">Symbiodinium microadriaticum</name>
    <name type="common">Dinoflagellate</name>
    <name type="synonym">Zooxanthella microadriatica</name>
    <dbReference type="NCBI Taxonomy" id="2951"/>
    <lineage>
        <taxon>Eukaryota</taxon>
        <taxon>Sar</taxon>
        <taxon>Alveolata</taxon>
        <taxon>Dinophyceae</taxon>
        <taxon>Suessiales</taxon>
        <taxon>Symbiodiniaceae</taxon>
        <taxon>Symbiodinium</taxon>
    </lineage>
</organism>
<dbReference type="Proteomes" id="UP000186817">
    <property type="component" value="Unassembled WGS sequence"/>
</dbReference>
<evidence type="ECO:0000313" key="1">
    <source>
        <dbReference type="EMBL" id="OLP99774.1"/>
    </source>
</evidence>
<dbReference type="SUPFAM" id="SSF50985">
    <property type="entry name" value="RCC1/BLIP-II"/>
    <property type="match status" value="1"/>
</dbReference>
<dbReference type="InterPro" id="IPR009091">
    <property type="entry name" value="RCC1/BLIP-II"/>
</dbReference>
<evidence type="ECO:0000313" key="2">
    <source>
        <dbReference type="Proteomes" id="UP000186817"/>
    </source>
</evidence>
<dbReference type="OrthoDB" id="439358at2759"/>
<dbReference type="Gene3D" id="2.130.10.30">
    <property type="entry name" value="Regulator of chromosome condensation 1/beta-lactamase-inhibitor protein II"/>
    <property type="match status" value="1"/>
</dbReference>
<accession>A0A1Q9DX71</accession>
<proteinExistence type="predicted"/>
<name>A0A1Q9DX71_SYMMI</name>
<comment type="caution">
    <text evidence="1">The sequence shown here is derived from an EMBL/GenBank/DDBJ whole genome shotgun (WGS) entry which is preliminary data.</text>
</comment>
<keyword evidence="2" id="KW-1185">Reference proteome</keyword>
<dbReference type="AlphaFoldDB" id="A0A1Q9DX71"/>
<evidence type="ECO:0008006" key="3">
    <source>
        <dbReference type="Google" id="ProtNLM"/>
    </source>
</evidence>
<reference evidence="1 2" key="1">
    <citation type="submission" date="2016-02" db="EMBL/GenBank/DDBJ databases">
        <title>Genome analysis of coral dinoflagellate symbionts highlights evolutionary adaptations to a symbiotic lifestyle.</title>
        <authorList>
            <person name="Aranda M."/>
            <person name="Li Y."/>
            <person name="Liew Y.J."/>
            <person name="Baumgarten S."/>
            <person name="Simakov O."/>
            <person name="Wilson M."/>
            <person name="Piel J."/>
            <person name="Ashoor H."/>
            <person name="Bougouffa S."/>
            <person name="Bajic V.B."/>
            <person name="Ryu T."/>
            <person name="Ravasi T."/>
            <person name="Bayer T."/>
            <person name="Micklem G."/>
            <person name="Kim H."/>
            <person name="Bhak J."/>
            <person name="Lajeunesse T.C."/>
            <person name="Voolstra C.R."/>
        </authorList>
    </citation>
    <scope>NUCLEOTIDE SEQUENCE [LARGE SCALE GENOMIC DNA]</scope>
    <source>
        <strain evidence="1 2">CCMP2467</strain>
    </source>
</reference>
<dbReference type="OMA" id="GTWAITP"/>
<dbReference type="EMBL" id="LSRX01000350">
    <property type="protein sequence ID" value="OLP99774.1"/>
    <property type="molecule type" value="Genomic_DNA"/>
</dbReference>
<protein>
    <recommendedName>
        <fullName evidence="3">Ubiquitin-like domain-containing protein</fullName>
    </recommendedName>
</protein>